<dbReference type="InterPro" id="IPR036116">
    <property type="entry name" value="FN3_sf"/>
</dbReference>
<dbReference type="InterPro" id="IPR003961">
    <property type="entry name" value="FN3_dom"/>
</dbReference>
<dbReference type="PROSITE" id="PS50853">
    <property type="entry name" value="FN3"/>
    <property type="match status" value="1"/>
</dbReference>
<accession>Q2J6R8</accession>
<keyword evidence="1" id="KW-0378">Hydrolase</keyword>
<reference evidence="5 6" key="1">
    <citation type="journal article" date="2007" name="Genome Res.">
        <title>Genome characteristics of facultatively symbiotic Frankia sp. strains reflect host range and host plant biogeography.</title>
        <authorList>
            <person name="Normand P."/>
            <person name="Lapierre P."/>
            <person name="Tisa L.S."/>
            <person name="Gogarten J.P."/>
            <person name="Alloisio N."/>
            <person name="Bagnarol E."/>
            <person name="Bassi C.A."/>
            <person name="Berry A.M."/>
            <person name="Bickhart D.M."/>
            <person name="Choisne N."/>
            <person name="Couloux A."/>
            <person name="Cournoyer B."/>
            <person name="Cruveiller S."/>
            <person name="Daubin V."/>
            <person name="Demange N."/>
            <person name="Francino M.P."/>
            <person name="Goltsman E."/>
            <person name="Huang Y."/>
            <person name="Kopp O.R."/>
            <person name="Labarre L."/>
            <person name="Lapidus A."/>
            <person name="Lavire C."/>
            <person name="Marechal J."/>
            <person name="Martinez M."/>
            <person name="Mastronunzio J.E."/>
            <person name="Mullin B.C."/>
            <person name="Niemann J."/>
            <person name="Pujic P."/>
            <person name="Rawnsley T."/>
            <person name="Rouy Z."/>
            <person name="Schenowitz C."/>
            <person name="Sellstedt A."/>
            <person name="Tavares F."/>
            <person name="Tomkins J.P."/>
            <person name="Vallenet D."/>
            <person name="Valverde C."/>
            <person name="Wall L.G."/>
            <person name="Wang Y."/>
            <person name="Medigue C."/>
            <person name="Benson D.R."/>
        </authorList>
    </citation>
    <scope>NUCLEOTIDE SEQUENCE [LARGE SCALE GENOMIC DNA]</scope>
    <source>
        <strain evidence="6">DSM 45818 / CECT 9043 / CcI3</strain>
    </source>
</reference>
<dbReference type="OrthoDB" id="5506232at2"/>
<feature type="domain" description="Fibronectin type-III" evidence="4">
    <location>
        <begin position="537"/>
        <end position="636"/>
    </location>
</feature>
<evidence type="ECO:0000313" key="5">
    <source>
        <dbReference type="EMBL" id="ABD13024.1"/>
    </source>
</evidence>
<keyword evidence="2" id="KW-0624">Polysaccharide degradation</keyword>
<keyword evidence="2" id="KW-0119">Carbohydrate metabolism</keyword>
<dbReference type="GO" id="GO:0000272">
    <property type="term" value="P:polysaccharide catabolic process"/>
    <property type="evidence" value="ECO:0007669"/>
    <property type="project" value="UniProtKB-KW"/>
</dbReference>
<dbReference type="SUPFAM" id="SSF49265">
    <property type="entry name" value="Fibronectin type III"/>
    <property type="match status" value="1"/>
</dbReference>
<keyword evidence="6" id="KW-1185">Reference proteome</keyword>
<dbReference type="RefSeq" id="WP_011438048.1">
    <property type="nucleotide sequence ID" value="NC_007777.1"/>
</dbReference>
<dbReference type="Proteomes" id="UP000001937">
    <property type="component" value="Chromosome"/>
</dbReference>
<feature type="region of interest" description="Disordered" evidence="3">
    <location>
        <begin position="959"/>
        <end position="981"/>
    </location>
</feature>
<dbReference type="STRING" id="106370.Francci3_3672"/>
<name>Q2J6R8_FRACC</name>
<dbReference type="GO" id="GO:0016798">
    <property type="term" value="F:hydrolase activity, acting on glycosyl bonds"/>
    <property type="evidence" value="ECO:0007669"/>
    <property type="project" value="UniProtKB-KW"/>
</dbReference>
<evidence type="ECO:0000256" key="1">
    <source>
        <dbReference type="ARBA" id="ARBA00023295"/>
    </source>
</evidence>
<feature type="region of interest" description="Disordered" evidence="3">
    <location>
        <begin position="1003"/>
        <end position="1086"/>
    </location>
</feature>
<dbReference type="KEGG" id="fra:Francci3_3672"/>
<keyword evidence="1" id="KW-0326">Glycosidase</keyword>
<organism evidence="5 6">
    <name type="scientific">Frankia casuarinae (strain DSM 45818 / CECT 9043 / HFP020203 / CcI3)</name>
    <dbReference type="NCBI Taxonomy" id="106370"/>
    <lineage>
        <taxon>Bacteria</taxon>
        <taxon>Bacillati</taxon>
        <taxon>Actinomycetota</taxon>
        <taxon>Actinomycetes</taxon>
        <taxon>Frankiales</taxon>
        <taxon>Frankiaceae</taxon>
        <taxon>Frankia</taxon>
    </lineage>
</organism>
<evidence type="ECO:0000256" key="2">
    <source>
        <dbReference type="ARBA" id="ARBA00023326"/>
    </source>
</evidence>
<dbReference type="AlphaFoldDB" id="Q2J6R8"/>
<proteinExistence type="predicted"/>
<evidence type="ECO:0000256" key="3">
    <source>
        <dbReference type="SAM" id="MobiDB-lite"/>
    </source>
</evidence>
<sequence length="1187" mass="123532">MSAAFDGSGYRQRVLAPLRARASLDTADPFLLAGLDPTVAYTDSDVGAHLVRVLAFLQRERNSAKYATLAAELVRRRAEWEEPLRDADSRERVRARVLAARRSGDAERLAKVDGYLATVRERFGGIPASRVDGLRRLAVAAGVTVEEFDARLSREQIIIDAVGGGVEPLPAEVRRQISERLGELRALRGGDRVSTASLWAFLGLAPDASPERLRAAYAAMVAGNHHRPHDREKTVTADLLALVSARLIEGDPAAYTVGLMADAVDELRPAVEEHVVLDGELTAVAFEGLVRAALATGRGLTAAQAKSVVLEAARELGAAVNVGGVVDYVVCPGCGRPEAAGSVRHCRYCDTDLYTTCPSCGSMTEAAAVVCRHCGHSLRQAREAADALVAVRRALEGGHPRQAGEILTTAHPVLAAVGGPVAGTAEELGARVSAALGAADAGWRALTEARAACRADAALADARWLAAQAADVPGPDGRKPAEVLAELIAAQAVIRRRVEAARALPPEDQEAALAAVLATAADNREALAAMAALPLSPPSDLTAVPGPDGSVQLWWRASPSVGGPVSYRVERVVPVEAGDGQGVAPGRSSLGTTRSTELCDAGAPAWTPVRYEVTALCGERRSTPVETAPLVFTRDITDLRAERTAAGIRLDWSLGGALAAVTVERTVAPPAAVSQPPRRARGTGGLFHDTDVVVGVTYRYHVFVEYQDARGHPARTPGAEVTLEVAARPRPVHDLTAATAAGRTTLRWTPPPGWEVRIYATPVPQPPAVPAAITHVTSTAHATSTGPWPYPGSGPLPMIGIGPEGCDVSLAAIPDSSRLVGLSRSGQVSEVAQVGEVIYTPLTVHGGTAVVGRAVCHLAIEPVRDLRADDRGDSIVLSFQLPPGVTEARVLWRRDQPPTGPDDPYAASAKVTNTSLEIKGGWHLAAPRDGWAYHVACYPVYRSGGVARVVAAGVSVLARPATRPDPPPMPAASGSSPGGSAGVVSAGVVSAGVVSGRPVVGTVADPITMQPPGGPTQPRTGGYPLPAATGAVPLPAATGTYPQPLATGPLRPVPEHASEAQTNPPSGPTAGSSTGPTPPQAPAVQPTVTYTVSRSGWRRRTLRVQVHTTGPAGDLILFARPGTVPPRAAAEAHELSRLAAVDQAGTRTIDVTLDGAQLPWGVRLLPALVHPTGWTITQPPDDALVIR</sequence>
<dbReference type="eggNOG" id="COG0515">
    <property type="taxonomic scope" value="Bacteria"/>
</dbReference>
<gene>
    <name evidence="5" type="ordered locus">Francci3_3672</name>
</gene>
<evidence type="ECO:0000259" key="4">
    <source>
        <dbReference type="PROSITE" id="PS50853"/>
    </source>
</evidence>
<protein>
    <recommendedName>
        <fullName evidence="4">Fibronectin type-III domain-containing protein</fullName>
    </recommendedName>
</protein>
<evidence type="ECO:0000313" key="6">
    <source>
        <dbReference type="Proteomes" id="UP000001937"/>
    </source>
</evidence>
<dbReference type="HOGENOM" id="CLU_258129_0_0_11"/>
<dbReference type="CDD" id="cd00063">
    <property type="entry name" value="FN3"/>
    <property type="match status" value="1"/>
</dbReference>
<dbReference type="EMBL" id="CP000249">
    <property type="protein sequence ID" value="ABD13024.1"/>
    <property type="molecule type" value="Genomic_DNA"/>
</dbReference>